<keyword evidence="2" id="KW-1185">Reference proteome</keyword>
<evidence type="ECO:0000313" key="1">
    <source>
        <dbReference type="EMBL" id="KAL2735540.1"/>
    </source>
</evidence>
<dbReference type="Proteomes" id="UP001607302">
    <property type="component" value="Unassembled WGS sequence"/>
</dbReference>
<proteinExistence type="predicted"/>
<reference evidence="1 2" key="1">
    <citation type="journal article" date="2024" name="Ann. Entomol. Soc. Am.">
        <title>Genomic analyses of the southern and eastern yellowjacket wasps (Hymenoptera: Vespidae) reveal evolutionary signatures of social life.</title>
        <authorList>
            <person name="Catto M.A."/>
            <person name="Caine P.B."/>
            <person name="Orr S.E."/>
            <person name="Hunt B.G."/>
            <person name="Goodisman M.A.D."/>
        </authorList>
    </citation>
    <scope>NUCLEOTIDE SEQUENCE [LARGE SCALE GENOMIC DNA]</scope>
    <source>
        <strain evidence="1">233</strain>
        <tissue evidence="1">Head and thorax</tissue>
    </source>
</reference>
<comment type="caution">
    <text evidence="1">The sequence shown here is derived from an EMBL/GenBank/DDBJ whole genome shotgun (WGS) entry which is preliminary data.</text>
</comment>
<sequence length="102" mass="11514">MSTIVLRIVPQESVATSEKNGGYLGVVGRFSATQIMFVEEIQCGVAKTVSRSPMCKIELKKSHSLCAVFFLNMSIILILHYCTQKQQIYWIKSHSCNKIIRC</sequence>
<protein>
    <submittedName>
        <fullName evidence="1">Uncharacterized protein</fullName>
    </submittedName>
</protein>
<accession>A0ABD2BS70</accession>
<dbReference type="AlphaFoldDB" id="A0ABD2BS70"/>
<dbReference type="EMBL" id="JAUDFV010000064">
    <property type="protein sequence ID" value="KAL2735540.1"/>
    <property type="molecule type" value="Genomic_DNA"/>
</dbReference>
<name>A0ABD2BS70_VESSQ</name>
<evidence type="ECO:0000313" key="2">
    <source>
        <dbReference type="Proteomes" id="UP001607302"/>
    </source>
</evidence>
<gene>
    <name evidence="1" type="ORF">V1478_003180</name>
</gene>
<organism evidence="1 2">
    <name type="scientific">Vespula squamosa</name>
    <name type="common">Southern yellow jacket</name>
    <name type="synonym">Wasp</name>
    <dbReference type="NCBI Taxonomy" id="30214"/>
    <lineage>
        <taxon>Eukaryota</taxon>
        <taxon>Metazoa</taxon>
        <taxon>Ecdysozoa</taxon>
        <taxon>Arthropoda</taxon>
        <taxon>Hexapoda</taxon>
        <taxon>Insecta</taxon>
        <taxon>Pterygota</taxon>
        <taxon>Neoptera</taxon>
        <taxon>Endopterygota</taxon>
        <taxon>Hymenoptera</taxon>
        <taxon>Apocrita</taxon>
        <taxon>Aculeata</taxon>
        <taxon>Vespoidea</taxon>
        <taxon>Vespidae</taxon>
        <taxon>Vespinae</taxon>
        <taxon>Vespula</taxon>
    </lineage>
</organism>